<keyword evidence="6" id="KW-0472">Membrane</keyword>
<evidence type="ECO:0000256" key="3">
    <source>
        <dbReference type="ARBA" id="ARBA00022729"/>
    </source>
</evidence>
<dbReference type="EMBL" id="JAFLWD010000017">
    <property type="protein sequence ID" value="MBO0440260.1"/>
    <property type="molecule type" value="Genomic_DNA"/>
</dbReference>
<evidence type="ECO:0000256" key="6">
    <source>
        <dbReference type="SAM" id="Phobius"/>
    </source>
</evidence>
<evidence type="ECO:0000259" key="7">
    <source>
        <dbReference type="PROSITE" id="PS50847"/>
    </source>
</evidence>
<evidence type="ECO:0000256" key="4">
    <source>
        <dbReference type="ARBA" id="ARBA00023088"/>
    </source>
</evidence>
<comment type="caution">
    <text evidence="8">The sequence shown here is derived from an EMBL/GenBank/DDBJ whole genome shotgun (WGS) entry which is preliminary data.</text>
</comment>
<dbReference type="PROSITE" id="PS50847">
    <property type="entry name" value="GRAM_POS_ANCHORING"/>
    <property type="match status" value="1"/>
</dbReference>
<keyword evidence="4" id="KW-0572">Peptidoglycan-anchor</keyword>
<keyword evidence="3" id="KW-0732">Signal</keyword>
<sequence length="192" mass="21539">MLYPWEEDQGEKQEVTLNMEYLVVKTIPTYNIQFISYDSDNNQVQGRVLSVDGTPTSNVPIYGKNTANYNVVPSSIKEFYPFVKLNSPVLTDAQGYFTLPYQDNYSFFAFNRDSSDYSPIYTLNDQAFAGAAATADTSKPNERTESSSTKKEENKKGLFPNTGEKKAVYLSIAGIAIILLGVLFLFIKSKKK</sequence>
<organism evidence="8 9">
    <name type="scientific">Candidatus Enterococcus ikei</name>
    <dbReference type="NCBI Taxonomy" id="2815326"/>
    <lineage>
        <taxon>Bacteria</taxon>
        <taxon>Bacillati</taxon>
        <taxon>Bacillota</taxon>
        <taxon>Bacilli</taxon>
        <taxon>Lactobacillales</taxon>
        <taxon>Enterococcaceae</taxon>
        <taxon>Enterococcus</taxon>
    </lineage>
</organism>
<feature type="transmembrane region" description="Helical" evidence="6">
    <location>
        <begin position="167"/>
        <end position="187"/>
    </location>
</feature>
<keyword evidence="1" id="KW-0134">Cell wall</keyword>
<keyword evidence="6" id="KW-0812">Transmembrane</keyword>
<feature type="region of interest" description="Disordered" evidence="5">
    <location>
        <begin position="133"/>
        <end position="158"/>
    </location>
</feature>
<keyword evidence="2" id="KW-0964">Secreted</keyword>
<evidence type="ECO:0000313" key="9">
    <source>
        <dbReference type="Proteomes" id="UP000664632"/>
    </source>
</evidence>
<proteinExistence type="predicted"/>
<dbReference type="NCBIfam" id="TIGR01167">
    <property type="entry name" value="LPXTG_anchor"/>
    <property type="match status" value="1"/>
</dbReference>
<feature type="compositionally biased region" description="Basic and acidic residues" evidence="5">
    <location>
        <begin position="139"/>
        <end position="156"/>
    </location>
</feature>
<dbReference type="Proteomes" id="UP000664632">
    <property type="component" value="Unassembled WGS sequence"/>
</dbReference>
<evidence type="ECO:0000313" key="8">
    <source>
        <dbReference type="EMBL" id="MBO0440260.1"/>
    </source>
</evidence>
<dbReference type="InterPro" id="IPR019931">
    <property type="entry name" value="LPXTG_anchor"/>
</dbReference>
<evidence type="ECO:0000256" key="5">
    <source>
        <dbReference type="SAM" id="MobiDB-lite"/>
    </source>
</evidence>
<keyword evidence="6" id="KW-1133">Transmembrane helix</keyword>
<dbReference type="RefSeq" id="WP_207112328.1">
    <property type="nucleotide sequence ID" value="NZ_JAFLWD010000017.1"/>
</dbReference>
<feature type="domain" description="Gram-positive cocci surface proteins LPxTG" evidence="7">
    <location>
        <begin position="159"/>
        <end position="192"/>
    </location>
</feature>
<dbReference type="Pfam" id="PF00746">
    <property type="entry name" value="Gram_pos_anchor"/>
    <property type="match status" value="1"/>
</dbReference>
<accession>A0ABS3GYH3</accession>
<evidence type="ECO:0000256" key="1">
    <source>
        <dbReference type="ARBA" id="ARBA00022512"/>
    </source>
</evidence>
<gene>
    <name evidence="8" type="ORF">JZO69_07810</name>
</gene>
<name>A0ABS3GYH3_9ENTE</name>
<protein>
    <submittedName>
        <fullName evidence="8">LPXTG cell wall anchor domain-containing protein</fullName>
    </submittedName>
</protein>
<keyword evidence="9" id="KW-1185">Reference proteome</keyword>
<reference evidence="8 9" key="1">
    <citation type="submission" date="2021-03" db="EMBL/GenBank/DDBJ databases">
        <title>Enterococcal diversity collection.</title>
        <authorList>
            <person name="Gilmore M.S."/>
            <person name="Schwartzman J."/>
            <person name="Van Tyne D."/>
            <person name="Martin M."/>
            <person name="Earl A.M."/>
            <person name="Manson A.L."/>
            <person name="Straub T."/>
            <person name="Salamzade R."/>
            <person name="Saavedra J."/>
            <person name="Lebreton F."/>
            <person name="Prichula J."/>
            <person name="Schaufler K."/>
            <person name="Gaca A."/>
            <person name="Sgardioli B."/>
            <person name="Wagenaar J."/>
            <person name="Strong T."/>
        </authorList>
    </citation>
    <scope>NUCLEOTIDE SEQUENCE [LARGE SCALE GENOMIC DNA]</scope>
    <source>
        <strain evidence="8 9">DIV0869a</strain>
    </source>
</reference>
<evidence type="ECO:0000256" key="2">
    <source>
        <dbReference type="ARBA" id="ARBA00022525"/>
    </source>
</evidence>